<comment type="caution">
    <text evidence="2">The sequence shown here is derived from an EMBL/GenBank/DDBJ whole genome shotgun (WGS) entry which is preliminary data.</text>
</comment>
<name>A0ABQ3GCB9_9BURK</name>
<sequence length="184" mass="19202">MHRRHLTAIGAALAITGLPALAQAWPALAPDGIVLFRHADAPGTGDPSQFRLGDCGTQRNLSARGRAQAQELGARFRARGIAVGQVLSSQWCRTRDTAELAFPGRVQEAPAFNSFFNEDAAQSERQTAAARAVLAAWRGPGVLVVVTHQVNITALTGIFPASGEGIVVRAAPGGGLVVVGRLPP</sequence>
<proteinExistence type="predicted"/>
<keyword evidence="1" id="KW-0732">Signal</keyword>
<dbReference type="InterPro" id="IPR029033">
    <property type="entry name" value="His_PPase_superfam"/>
</dbReference>
<keyword evidence="3" id="KW-1185">Reference proteome</keyword>
<dbReference type="InterPro" id="IPR013078">
    <property type="entry name" value="His_Pase_superF_clade-1"/>
</dbReference>
<evidence type="ECO:0000313" key="2">
    <source>
        <dbReference type="EMBL" id="GHD01461.1"/>
    </source>
</evidence>
<evidence type="ECO:0000313" key="3">
    <source>
        <dbReference type="Proteomes" id="UP000626210"/>
    </source>
</evidence>
<accession>A0ABQ3GCB9</accession>
<dbReference type="SUPFAM" id="SSF53254">
    <property type="entry name" value="Phosphoglycerate mutase-like"/>
    <property type="match status" value="1"/>
</dbReference>
<dbReference type="SMART" id="SM00855">
    <property type="entry name" value="PGAM"/>
    <property type="match status" value="1"/>
</dbReference>
<reference evidence="3" key="1">
    <citation type="journal article" date="2019" name="Int. J. Syst. Evol. Microbiol.">
        <title>The Global Catalogue of Microorganisms (GCM) 10K type strain sequencing project: providing services to taxonomists for standard genome sequencing and annotation.</title>
        <authorList>
            <consortium name="The Broad Institute Genomics Platform"/>
            <consortium name="The Broad Institute Genome Sequencing Center for Infectious Disease"/>
            <person name="Wu L."/>
            <person name="Ma J."/>
        </authorList>
    </citation>
    <scope>NUCLEOTIDE SEQUENCE [LARGE SCALE GENOMIC DNA]</scope>
    <source>
        <strain evidence="3">KCTC 23314</strain>
    </source>
</reference>
<feature type="chain" id="PRO_5047045557" evidence="1">
    <location>
        <begin position="23"/>
        <end position="184"/>
    </location>
</feature>
<dbReference type="Proteomes" id="UP000626210">
    <property type="component" value="Unassembled WGS sequence"/>
</dbReference>
<organism evidence="2 3">
    <name type="scientific">Pseudorhodoferax aquiterrae</name>
    <dbReference type="NCBI Taxonomy" id="747304"/>
    <lineage>
        <taxon>Bacteria</taxon>
        <taxon>Pseudomonadati</taxon>
        <taxon>Pseudomonadota</taxon>
        <taxon>Betaproteobacteria</taxon>
        <taxon>Burkholderiales</taxon>
        <taxon>Comamonadaceae</taxon>
    </lineage>
</organism>
<feature type="signal peptide" evidence="1">
    <location>
        <begin position="1"/>
        <end position="22"/>
    </location>
</feature>
<gene>
    <name evidence="2" type="ORF">GCM10007320_59840</name>
</gene>
<dbReference type="Gene3D" id="3.40.50.1240">
    <property type="entry name" value="Phosphoglycerate mutase-like"/>
    <property type="match status" value="1"/>
</dbReference>
<dbReference type="RefSeq" id="WP_189690540.1">
    <property type="nucleotide sequence ID" value="NZ_BMYK01000035.1"/>
</dbReference>
<dbReference type="Pfam" id="PF00300">
    <property type="entry name" value="His_Phos_1"/>
    <property type="match status" value="1"/>
</dbReference>
<dbReference type="CDD" id="cd07040">
    <property type="entry name" value="HP"/>
    <property type="match status" value="1"/>
</dbReference>
<protein>
    <submittedName>
        <fullName evidence="2">Phosphoglycerate mutase</fullName>
    </submittedName>
</protein>
<dbReference type="EMBL" id="BMYK01000035">
    <property type="protein sequence ID" value="GHD01461.1"/>
    <property type="molecule type" value="Genomic_DNA"/>
</dbReference>
<evidence type="ECO:0000256" key="1">
    <source>
        <dbReference type="SAM" id="SignalP"/>
    </source>
</evidence>